<dbReference type="PROSITE" id="PS50011">
    <property type="entry name" value="PROTEIN_KINASE_DOM"/>
    <property type="match status" value="1"/>
</dbReference>
<evidence type="ECO:0000256" key="2">
    <source>
        <dbReference type="ARBA" id="ARBA00022527"/>
    </source>
</evidence>
<organism evidence="12 13">
    <name type="scientific">Oryza rufipogon</name>
    <name type="common">Brownbeard rice</name>
    <name type="synonym">Asian wild rice</name>
    <dbReference type="NCBI Taxonomy" id="4529"/>
    <lineage>
        <taxon>Eukaryota</taxon>
        <taxon>Viridiplantae</taxon>
        <taxon>Streptophyta</taxon>
        <taxon>Embryophyta</taxon>
        <taxon>Tracheophyta</taxon>
        <taxon>Spermatophyta</taxon>
        <taxon>Magnoliopsida</taxon>
        <taxon>Liliopsida</taxon>
        <taxon>Poales</taxon>
        <taxon>Poaceae</taxon>
        <taxon>BOP clade</taxon>
        <taxon>Oryzoideae</taxon>
        <taxon>Oryzeae</taxon>
        <taxon>Oryzinae</taxon>
        <taxon>Oryza</taxon>
    </lineage>
</organism>
<evidence type="ECO:0000256" key="10">
    <source>
        <dbReference type="SAM" id="MobiDB-lite"/>
    </source>
</evidence>
<proteinExistence type="predicted"/>
<feature type="compositionally biased region" description="Basic and acidic residues" evidence="10">
    <location>
        <begin position="183"/>
        <end position="199"/>
    </location>
</feature>
<dbReference type="InterPro" id="IPR059179">
    <property type="entry name" value="MLKL-like_MCAfunc"/>
</dbReference>
<accession>A0A0E0PYV1</accession>
<dbReference type="InterPro" id="IPR017441">
    <property type="entry name" value="Protein_kinase_ATP_BS"/>
</dbReference>
<dbReference type="HOGENOM" id="CLU_000288_158_0_1"/>
<keyword evidence="13" id="KW-1185">Reference proteome</keyword>
<comment type="catalytic activity">
    <reaction evidence="7">
        <text>L-threonyl-[protein] + ATP = O-phospho-L-threonyl-[protein] + ADP + H(+)</text>
        <dbReference type="Rhea" id="RHEA:46608"/>
        <dbReference type="Rhea" id="RHEA-COMP:11060"/>
        <dbReference type="Rhea" id="RHEA-COMP:11605"/>
        <dbReference type="ChEBI" id="CHEBI:15378"/>
        <dbReference type="ChEBI" id="CHEBI:30013"/>
        <dbReference type="ChEBI" id="CHEBI:30616"/>
        <dbReference type="ChEBI" id="CHEBI:61977"/>
        <dbReference type="ChEBI" id="CHEBI:456216"/>
        <dbReference type="EC" id="2.7.11.1"/>
    </reaction>
</comment>
<dbReference type="InterPro" id="IPR011009">
    <property type="entry name" value="Kinase-like_dom_sf"/>
</dbReference>
<dbReference type="GO" id="GO:0005886">
    <property type="term" value="C:plasma membrane"/>
    <property type="evidence" value="ECO:0007669"/>
    <property type="project" value="TreeGrafter"/>
</dbReference>
<protein>
    <recommendedName>
        <fullName evidence="1">non-specific serine/threonine protein kinase</fullName>
        <ecNumber evidence="1">2.7.11.1</ecNumber>
    </recommendedName>
</protein>
<dbReference type="Gramene" id="ORUFI06G18650.1">
    <property type="protein sequence ID" value="ORUFI06G18650.1"/>
    <property type="gene ID" value="ORUFI06G18650"/>
</dbReference>
<dbReference type="GO" id="GO:0005524">
    <property type="term" value="F:ATP binding"/>
    <property type="evidence" value="ECO:0007669"/>
    <property type="project" value="UniProtKB-UniRule"/>
</dbReference>
<dbReference type="eggNOG" id="ENOG502R6BK">
    <property type="taxonomic scope" value="Eukaryota"/>
</dbReference>
<dbReference type="SUPFAM" id="SSF56112">
    <property type="entry name" value="Protein kinase-like (PK-like)"/>
    <property type="match status" value="1"/>
</dbReference>
<evidence type="ECO:0000256" key="6">
    <source>
        <dbReference type="ARBA" id="ARBA00022840"/>
    </source>
</evidence>
<sequence length="565" mass="63862">MPIWSSVDPVATVAQIAGVDAYGLISMVTERAEKVRRNKYECRQLAEHVETVGGLLHHVERDDPRIAAPLEKLEGTLREAVVLVSSCEASSYFRRFFRGAKIAEQFQRIKEKIDFYLQLFPVITCIYTTSVFSRRLDSAPHTQNLRSSPSNRSARASRWSNGDEDYTYSERPQARTEPIAVATREDKSGHHNLNKDGVDKASSSNDDIGHLLTPAHQAAGFSLFDLFRIVDATDNFSLENKIGEGGFGRVYKGQLNGLPVAVKRCFVESSPERLSDFENEIKFIPRLQHRNIVTLKGYCIEGKERILVYEYMQNKSLDKFIFGPRTDWSLYWDRLFAIIEGIAQGIVYLHLHSGLKIIHRDLKLSNILLDSEMNPKISDFGTARSGFPNKGRRTDTVSGTYSYMAPEYSTRGIFSGKSDVFSFGSLLLEIVSGKRNGTWYSIRERKSISLHEYAWRLVFEEKNPERLIRSSLRISVGGDAPHLMGQIVGCAHIALLCVQEDPEDRPSMWDVVLMLHGGVAALSALPTPKQPARRYGGGREQRPKFREVLANGHDWDKKTVTVLMR</sequence>
<evidence type="ECO:0000313" key="13">
    <source>
        <dbReference type="Proteomes" id="UP000008022"/>
    </source>
</evidence>
<feature type="binding site" evidence="9">
    <location>
        <position position="263"/>
    </location>
    <ligand>
        <name>ATP</name>
        <dbReference type="ChEBI" id="CHEBI:30616"/>
    </ligand>
</feature>
<dbReference type="EC" id="2.7.11.1" evidence="1"/>
<dbReference type="InterPro" id="IPR001245">
    <property type="entry name" value="Ser-Thr/Tyr_kinase_cat_dom"/>
</dbReference>
<dbReference type="GO" id="GO:0007166">
    <property type="term" value="P:cell surface receptor signaling pathway"/>
    <property type="evidence" value="ECO:0007669"/>
    <property type="project" value="InterPro"/>
</dbReference>
<dbReference type="EnsemblPlants" id="ORUFI06G18650.1">
    <property type="protein sequence ID" value="ORUFI06G18650.1"/>
    <property type="gene ID" value="ORUFI06G18650"/>
</dbReference>
<evidence type="ECO:0000256" key="7">
    <source>
        <dbReference type="ARBA" id="ARBA00047899"/>
    </source>
</evidence>
<feature type="domain" description="Protein kinase" evidence="11">
    <location>
        <begin position="236"/>
        <end position="519"/>
    </location>
</feature>
<dbReference type="InterPro" id="IPR036537">
    <property type="entry name" value="Adaptor_Cbl_N_dom_sf"/>
</dbReference>
<evidence type="ECO:0000313" key="12">
    <source>
        <dbReference type="EnsemblPlants" id="ORUFI06G18650.1"/>
    </source>
</evidence>
<dbReference type="InterPro" id="IPR000719">
    <property type="entry name" value="Prot_kinase_dom"/>
</dbReference>
<dbReference type="AlphaFoldDB" id="A0A0E0PYV1"/>
<dbReference type="CDD" id="cd21037">
    <property type="entry name" value="MLKL_NTD"/>
    <property type="match status" value="1"/>
</dbReference>
<dbReference type="GO" id="GO:0004674">
    <property type="term" value="F:protein serine/threonine kinase activity"/>
    <property type="evidence" value="ECO:0007669"/>
    <property type="project" value="UniProtKB-KW"/>
</dbReference>
<dbReference type="FunFam" id="3.30.200.20:FF:000466">
    <property type="entry name" value="Putative LRR receptor-like serine/threonine-protein kinase"/>
    <property type="match status" value="1"/>
</dbReference>
<dbReference type="PANTHER" id="PTHR27002">
    <property type="entry name" value="RECEPTOR-LIKE SERINE/THREONINE-PROTEIN KINASE SD1-8"/>
    <property type="match status" value="1"/>
</dbReference>
<feature type="region of interest" description="Disordered" evidence="10">
    <location>
        <begin position="140"/>
        <end position="201"/>
    </location>
</feature>
<reference evidence="13" key="1">
    <citation type="submission" date="2013-06" db="EMBL/GenBank/DDBJ databases">
        <authorList>
            <person name="Zhao Q."/>
        </authorList>
    </citation>
    <scope>NUCLEOTIDE SEQUENCE</scope>
    <source>
        <strain evidence="13">cv. W1943</strain>
    </source>
</reference>
<dbReference type="InterPro" id="IPR008271">
    <property type="entry name" value="Ser/Thr_kinase_AS"/>
</dbReference>
<evidence type="ECO:0000256" key="1">
    <source>
        <dbReference type="ARBA" id="ARBA00012513"/>
    </source>
</evidence>
<dbReference type="PROSITE" id="PS00108">
    <property type="entry name" value="PROTEIN_KINASE_ST"/>
    <property type="match status" value="1"/>
</dbReference>
<keyword evidence="2" id="KW-0723">Serine/threonine-protein kinase</keyword>
<keyword evidence="5" id="KW-0418">Kinase</keyword>
<evidence type="ECO:0000256" key="5">
    <source>
        <dbReference type="ARBA" id="ARBA00022777"/>
    </source>
</evidence>
<dbReference type="Proteomes" id="UP000008022">
    <property type="component" value="Unassembled WGS sequence"/>
</dbReference>
<dbReference type="STRING" id="4529.A0A0E0PYV1"/>
<dbReference type="Pfam" id="PF07714">
    <property type="entry name" value="PK_Tyr_Ser-Thr"/>
    <property type="match status" value="1"/>
</dbReference>
<dbReference type="Gene3D" id="3.30.200.20">
    <property type="entry name" value="Phosphorylase Kinase, domain 1"/>
    <property type="match status" value="1"/>
</dbReference>
<dbReference type="OMA" id="PVITCIY"/>
<evidence type="ECO:0000259" key="11">
    <source>
        <dbReference type="PROSITE" id="PS50011"/>
    </source>
</evidence>
<evidence type="ECO:0000256" key="3">
    <source>
        <dbReference type="ARBA" id="ARBA00022679"/>
    </source>
</evidence>
<reference evidence="12" key="2">
    <citation type="submission" date="2015-06" db="UniProtKB">
        <authorList>
            <consortium name="EnsemblPlants"/>
        </authorList>
    </citation>
    <scope>IDENTIFICATION</scope>
</reference>
<dbReference type="Gene3D" id="1.20.930.20">
    <property type="entry name" value="Adaptor protein Cbl, N-terminal domain"/>
    <property type="match status" value="1"/>
</dbReference>
<keyword evidence="3" id="KW-0808">Transferase</keyword>
<dbReference type="SMART" id="SM00220">
    <property type="entry name" value="S_TKc"/>
    <property type="match status" value="1"/>
</dbReference>
<dbReference type="FunFam" id="1.10.510.10:FF:001023">
    <property type="entry name" value="Os07g0541700 protein"/>
    <property type="match status" value="1"/>
</dbReference>
<name>A0A0E0PYV1_ORYRU</name>
<feature type="compositionally biased region" description="Low complexity" evidence="10">
    <location>
        <begin position="146"/>
        <end position="160"/>
    </location>
</feature>
<comment type="catalytic activity">
    <reaction evidence="8">
        <text>L-seryl-[protein] + ATP = O-phospho-L-seryl-[protein] + ADP + H(+)</text>
        <dbReference type="Rhea" id="RHEA:17989"/>
        <dbReference type="Rhea" id="RHEA-COMP:9863"/>
        <dbReference type="Rhea" id="RHEA-COMP:11604"/>
        <dbReference type="ChEBI" id="CHEBI:15378"/>
        <dbReference type="ChEBI" id="CHEBI:29999"/>
        <dbReference type="ChEBI" id="CHEBI:30616"/>
        <dbReference type="ChEBI" id="CHEBI:83421"/>
        <dbReference type="ChEBI" id="CHEBI:456216"/>
        <dbReference type="EC" id="2.7.11.1"/>
    </reaction>
</comment>
<dbReference type="PROSITE" id="PS00107">
    <property type="entry name" value="PROTEIN_KINASE_ATP"/>
    <property type="match status" value="1"/>
</dbReference>
<dbReference type="Pfam" id="PF19584">
    <property type="entry name" value="MCAfunc"/>
    <property type="match status" value="1"/>
</dbReference>
<evidence type="ECO:0000256" key="8">
    <source>
        <dbReference type="ARBA" id="ARBA00048679"/>
    </source>
</evidence>
<dbReference type="InterPro" id="IPR045766">
    <property type="entry name" value="MCAfunc"/>
</dbReference>
<dbReference type="PANTHER" id="PTHR27002:SF1058">
    <property type="entry name" value="OS01G0568800 PROTEIN"/>
    <property type="match status" value="1"/>
</dbReference>
<keyword evidence="4 9" id="KW-0547">Nucleotide-binding</keyword>
<dbReference type="Gene3D" id="1.10.510.10">
    <property type="entry name" value="Transferase(Phosphotransferase) domain 1"/>
    <property type="match status" value="1"/>
</dbReference>
<evidence type="ECO:0000256" key="4">
    <source>
        <dbReference type="ARBA" id="ARBA00022741"/>
    </source>
</evidence>
<keyword evidence="6 9" id="KW-0067">ATP-binding</keyword>
<evidence type="ECO:0000256" key="9">
    <source>
        <dbReference type="PROSITE-ProRule" id="PRU10141"/>
    </source>
</evidence>